<accession>A0A5B8UF41</accession>
<organism evidence="3 4">
    <name type="scientific">Flavisolibacter ginsenosidimutans</name>
    <dbReference type="NCBI Taxonomy" id="661481"/>
    <lineage>
        <taxon>Bacteria</taxon>
        <taxon>Pseudomonadati</taxon>
        <taxon>Bacteroidota</taxon>
        <taxon>Chitinophagia</taxon>
        <taxon>Chitinophagales</taxon>
        <taxon>Chitinophagaceae</taxon>
        <taxon>Flavisolibacter</taxon>
    </lineage>
</organism>
<reference evidence="3 4" key="1">
    <citation type="journal article" date="2015" name="Int. J. Syst. Evol. Microbiol.">
        <title>Flavisolibacter ginsenosidimutans sp. nov., with ginsenoside-converting activity isolated from soil used for cultivating ginseng.</title>
        <authorList>
            <person name="Zhao Y."/>
            <person name="Liu Q."/>
            <person name="Kang M.S."/>
            <person name="Jin F."/>
            <person name="Yu H."/>
            <person name="Im W.T."/>
        </authorList>
    </citation>
    <scope>NUCLEOTIDE SEQUENCE [LARGE SCALE GENOMIC DNA]</scope>
    <source>
        <strain evidence="3 4">Gsoil 636</strain>
    </source>
</reference>
<dbReference type="AlphaFoldDB" id="A0A5B8UF41"/>
<dbReference type="OrthoDB" id="1117410at2"/>
<keyword evidence="1" id="KW-0732">Signal</keyword>
<name>A0A5B8UF41_9BACT</name>
<dbReference type="KEGG" id="fgg:FSB75_04440"/>
<keyword evidence="4" id="KW-1185">Reference proteome</keyword>
<evidence type="ECO:0000256" key="1">
    <source>
        <dbReference type="SAM" id="SignalP"/>
    </source>
</evidence>
<dbReference type="RefSeq" id="WP_146783370.1">
    <property type="nucleotide sequence ID" value="NZ_BAABIO010000006.1"/>
</dbReference>
<feature type="signal peptide" evidence="1">
    <location>
        <begin position="1"/>
        <end position="20"/>
    </location>
</feature>
<evidence type="ECO:0000313" key="3">
    <source>
        <dbReference type="EMBL" id="QEC55184.1"/>
    </source>
</evidence>
<evidence type="ECO:0000313" key="4">
    <source>
        <dbReference type="Proteomes" id="UP000321204"/>
    </source>
</evidence>
<dbReference type="InterPro" id="IPR045916">
    <property type="entry name" value="DUF5777"/>
</dbReference>
<evidence type="ECO:0000259" key="2">
    <source>
        <dbReference type="Pfam" id="PF19089"/>
    </source>
</evidence>
<sequence>MKSKPISLVLATFVALASRAQDTDLLKGVADTTPKKEYVYGAFKSTRVIMSHSIEMLRPGVLDFRILHRFGNVNQGISEFFGLDQATTRLGLDYGISNNLTVGIGRGTLKKEVDGFVKWRIIQQSTGPKSMPFSLVAVGGSTVVGAPWSDPARKNLFSSRLGYYGQAVIGRKFSERLTLQLSPILLHRNFVELAADPNDLFAAGFGGRLKLSKRVSLNVDYYYVVNQNDARTELHNPLSIGFDIETGGHVFQLHFTNAIGMNERAFLTETTNRWGKGEIQFGFNISRAFQIAKKKT</sequence>
<feature type="chain" id="PRO_5022989322" description="DUF5777 domain-containing protein" evidence="1">
    <location>
        <begin position="21"/>
        <end position="296"/>
    </location>
</feature>
<dbReference type="EMBL" id="CP042433">
    <property type="protein sequence ID" value="QEC55184.1"/>
    <property type="molecule type" value="Genomic_DNA"/>
</dbReference>
<dbReference type="Proteomes" id="UP000321204">
    <property type="component" value="Chromosome"/>
</dbReference>
<gene>
    <name evidence="3" type="ORF">FSB75_04440</name>
</gene>
<proteinExistence type="predicted"/>
<dbReference type="Pfam" id="PF19089">
    <property type="entry name" value="DUF5777"/>
    <property type="match status" value="1"/>
</dbReference>
<feature type="domain" description="DUF5777" evidence="2">
    <location>
        <begin position="43"/>
        <end position="289"/>
    </location>
</feature>
<protein>
    <recommendedName>
        <fullName evidence="2">DUF5777 domain-containing protein</fullName>
    </recommendedName>
</protein>